<feature type="compositionally biased region" description="Low complexity" evidence="1">
    <location>
        <begin position="114"/>
        <end position="131"/>
    </location>
</feature>
<proteinExistence type="predicted"/>
<feature type="compositionally biased region" description="Polar residues" evidence="1">
    <location>
        <begin position="177"/>
        <end position="206"/>
    </location>
</feature>
<feature type="compositionally biased region" description="Polar residues" evidence="1">
    <location>
        <begin position="132"/>
        <end position="145"/>
    </location>
</feature>
<evidence type="ECO:0000313" key="2">
    <source>
        <dbReference type="EMBL" id="TEB38328.1"/>
    </source>
</evidence>
<accession>A0A4Y7TWT5</accession>
<evidence type="ECO:0000313" key="3">
    <source>
        <dbReference type="Proteomes" id="UP000298030"/>
    </source>
</evidence>
<feature type="region of interest" description="Disordered" evidence="1">
    <location>
        <begin position="1"/>
        <end position="211"/>
    </location>
</feature>
<dbReference type="EMBL" id="QPFP01000003">
    <property type="protein sequence ID" value="TEB38328.1"/>
    <property type="molecule type" value="Genomic_DNA"/>
</dbReference>
<reference evidence="2 3" key="1">
    <citation type="journal article" date="2019" name="Nat. Ecol. Evol.">
        <title>Megaphylogeny resolves global patterns of mushroom evolution.</title>
        <authorList>
            <person name="Varga T."/>
            <person name="Krizsan K."/>
            <person name="Foldi C."/>
            <person name="Dima B."/>
            <person name="Sanchez-Garcia M."/>
            <person name="Sanchez-Ramirez S."/>
            <person name="Szollosi G.J."/>
            <person name="Szarkandi J.G."/>
            <person name="Papp V."/>
            <person name="Albert L."/>
            <person name="Andreopoulos W."/>
            <person name="Angelini C."/>
            <person name="Antonin V."/>
            <person name="Barry K.W."/>
            <person name="Bougher N.L."/>
            <person name="Buchanan P."/>
            <person name="Buyck B."/>
            <person name="Bense V."/>
            <person name="Catcheside P."/>
            <person name="Chovatia M."/>
            <person name="Cooper J."/>
            <person name="Damon W."/>
            <person name="Desjardin D."/>
            <person name="Finy P."/>
            <person name="Geml J."/>
            <person name="Haridas S."/>
            <person name="Hughes K."/>
            <person name="Justo A."/>
            <person name="Karasinski D."/>
            <person name="Kautmanova I."/>
            <person name="Kiss B."/>
            <person name="Kocsube S."/>
            <person name="Kotiranta H."/>
            <person name="LaButti K.M."/>
            <person name="Lechner B.E."/>
            <person name="Liimatainen K."/>
            <person name="Lipzen A."/>
            <person name="Lukacs Z."/>
            <person name="Mihaltcheva S."/>
            <person name="Morgado L.N."/>
            <person name="Niskanen T."/>
            <person name="Noordeloos M.E."/>
            <person name="Ohm R.A."/>
            <person name="Ortiz-Santana B."/>
            <person name="Ovrebo C."/>
            <person name="Racz N."/>
            <person name="Riley R."/>
            <person name="Savchenko A."/>
            <person name="Shiryaev A."/>
            <person name="Soop K."/>
            <person name="Spirin V."/>
            <person name="Szebenyi C."/>
            <person name="Tomsovsky M."/>
            <person name="Tulloss R.E."/>
            <person name="Uehling J."/>
            <person name="Grigoriev I.V."/>
            <person name="Vagvolgyi C."/>
            <person name="Papp T."/>
            <person name="Martin F.M."/>
            <person name="Miettinen O."/>
            <person name="Hibbett D.S."/>
            <person name="Nagy L.G."/>
        </authorList>
    </citation>
    <scope>NUCLEOTIDE SEQUENCE [LARGE SCALE GENOMIC DNA]</scope>
    <source>
        <strain evidence="2 3">FP101781</strain>
    </source>
</reference>
<comment type="caution">
    <text evidence="2">The sequence shown here is derived from an EMBL/GenBank/DDBJ whole genome shotgun (WGS) entry which is preliminary data.</text>
</comment>
<organism evidence="2 3">
    <name type="scientific">Coprinellus micaceus</name>
    <name type="common">Glistening ink-cap mushroom</name>
    <name type="synonym">Coprinus micaceus</name>
    <dbReference type="NCBI Taxonomy" id="71717"/>
    <lineage>
        <taxon>Eukaryota</taxon>
        <taxon>Fungi</taxon>
        <taxon>Dikarya</taxon>
        <taxon>Basidiomycota</taxon>
        <taxon>Agaricomycotina</taxon>
        <taxon>Agaricomycetes</taxon>
        <taxon>Agaricomycetidae</taxon>
        <taxon>Agaricales</taxon>
        <taxon>Agaricineae</taxon>
        <taxon>Psathyrellaceae</taxon>
        <taxon>Coprinellus</taxon>
    </lineage>
</organism>
<evidence type="ECO:0000256" key="1">
    <source>
        <dbReference type="SAM" id="MobiDB-lite"/>
    </source>
</evidence>
<keyword evidence="3" id="KW-1185">Reference proteome</keyword>
<sequence length="277" mass="29587">MSPAYSPPPRPHSNMLGILHPTSTHFNRSTSSTLSSYGMDASWAEDDAWDSASDSESPKRPSTFVVPATSGPAPISRAASSSSTTHGAQAGSSTSSSAYSAGSRPVPVARKHQSQQQPHQSSPSNNSSSSSNLAFSYTHVNAPNPSSYPPKRDLHTAPRRKAVGTEDPSDDSPSSSAATYATSQKSDWTIVQANDRSPSLDPQQDSRYPEEDSDIMIVGDMEGLDLTGSVHSIEDSIIADNLFKSKERNEALEKVRRDAVELVTGASYYLYFLGGCN</sequence>
<gene>
    <name evidence="2" type="ORF">FA13DRAFT_739708</name>
</gene>
<dbReference type="STRING" id="71717.A0A4Y7TWT5"/>
<protein>
    <submittedName>
        <fullName evidence="2">Uncharacterized protein</fullName>
    </submittedName>
</protein>
<name>A0A4Y7TWT5_COPMI</name>
<feature type="compositionally biased region" description="Pro residues" evidence="1">
    <location>
        <begin position="1"/>
        <end position="11"/>
    </location>
</feature>
<feature type="compositionally biased region" description="Low complexity" evidence="1">
    <location>
        <begin position="76"/>
        <end position="103"/>
    </location>
</feature>
<dbReference type="AlphaFoldDB" id="A0A4Y7TWT5"/>
<dbReference type="Proteomes" id="UP000298030">
    <property type="component" value="Unassembled WGS sequence"/>
</dbReference>
<feature type="compositionally biased region" description="Polar residues" evidence="1">
    <location>
        <begin position="21"/>
        <end position="36"/>
    </location>
</feature>